<proteinExistence type="predicted"/>
<name>A0ACC1CZ75_9NEOP</name>
<keyword evidence="2" id="KW-1185">Reference proteome</keyword>
<reference evidence="1 2" key="1">
    <citation type="journal article" date="2021" name="Front. Genet.">
        <title>Chromosome-Level Genome Assembly Reveals Significant Gene Expansion in the Toll and IMD Signaling Pathways of Dendrolimus kikuchii.</title>
        <authorList>
            <person name="Zhou J."/>
            <person name="Wu P."/>
            <person name="Xiong Z."/>
            <person name="Liu N."/>
            <person name="Zhao N."/>
            <person name="Ji M."/>
            <person name="Qiu Y."/>
            <person name="Yang B."/>
        </authorList>
    </citation>
    <scope>NUCLEOTIDE SEQUENCE [LARGE SCALE GENOMIC DNA]</scope>
    <source>
        <strain evidence="1">Ann1</strain>
    </source>
</reference>
<dbReference type="Proteomes" id="UP000824533">
    <property type="component" value="Linkage Group LG13"/>
</dbReference>
<sequence length="556" mass="61547">MAKSETRITDFSYDKVPTKEILSEKEVPSDFGYGVRHIQLVIFLMCMSVSFIARGHLGVTIVAMADIANTDTEINTRNETHFEVTGTLIDFSKDFDNIAKSSDWINDTSFKYFNESNKNIDDIKEASSESIWNVNRSYNWSKPYQEMILSAFFLGYCIMMFPIGMVCQRWGGKLPYQISLFTNGVLSIITPWAAAWGGWKAVCACRIAQGMSQAGTFPGTQSLLARWVPRNERATWGSYVYAGSMIGNVIALQLGGLLADSRWGWPTTYWVVGLLCITAATVLTIFGTASPAENKFISEEERYYILSGIDGGGVKVQKVPWRAILRSKHVWATICTHFGSSTIFVFFFTQVPSYIHYIYSIDVKSSGLLSSLPYLASLFTSIAFGLISDYFTNRGILTPKTARRLSNSISQVGIGVSLILASVASSSVIAVTCLVFAMGCHMGIHTGWMINQIDLAPNYSGTLMALGNTITSILLQLLPVAVSHIIVDVKNQHQWQIVFGMMAALAIITNTIFVIFLSTDTQPWNDCHGDVKHTLNLILNVSGIEPVTEKSEHVKE</sequence>
<organism evidence="1 2">
    <name type="scientific">Dendrolimus kikuchii</name>
    <dbReference type="NCBI Taxonomy" id="765133"/>
    <lineage>
        <taxon>Eukaryota</taxon>
        <taxon>Metazoa</taxon>
        <taxon>Ecdysozoa</taxon>
        <taxon>Arthropoda</taxon>
        <taxon>Hexapoda</taxon>
        <taxon>Insecta</taxon>
        <taxon>Pterygota</taxon>
        <taxon>Neoptera</taxon>
        <taxon>Endopterygota</taxon>
        <taxon>Lepidoptera</taxon>
        <taxon>Glossata</taxon>
        <taxon>Ditrysia</taxon>
        <taxon>Bombycoidea</taxon>
        <taxon>Lasiocampidae</taxon>
        <taxon>Dendrolimus</taxon>
    </lineage>
</organism>
<evidence type="ECO:0000313" key="2">
    <source>
        <dbReference type="Proteomes" id="UP000824533"/>
    </source>
</evidence>
<comment type="caution">
    <text evidence="1">The sequence shown here is derived from an EMBL/GenBank/DDBJ whole genome shotgun (WGS) entry which is preliminary data.</text>
</comment>
<evidence type="ECO:0000313" key="1">
    <source>
        <dbReference type="EMBL" id="KAJ0176886.1"/>
    </source>
</evidence>
<accession>A0ACC1CZ75</accession>
<gene>
    <name evidence="1" type="ORF">K1T71_008065</name>
</gene>
<dbReference type="EMBL" id="CM034399">
    <property type="protein sequence ID" value="KAJ0176886.1"/>
    <property type="molecule type" value="Genomic_DNA"/>
</dbReference>
<protein>
    <submittedName>
        <fullName evidence="1">Uncharacterized protein</fullName>
    </submittedName>
</protein>